<dbReference type="Proteomes" id="UP001497453">
    <property type="component" value="Chromosome 2"/>
</dbReference>
<evidence type="ECO:0000256" key="1">
    <source>
        <dbReference type="SAM" id="MobiDB-lite"/>
    </source>
</evidence>
<protein>
    <submittedName>
        <fullName evidence="2">Uncharacterized protein</fullName>
    </submittedName>
</protein>
<accession>A0ABP1CYX8</accession>
<sequence>MSIPTTTYTLNLPKHGSVAPEGWFNYPSSSRCSSGLPSSVDTSPTPANVRLSTCSIVRPLPRIPPPSSKTPRPLPAPPPKPRPVSVRPLPTPTITFQQDVILGEPGPSRAPLPSLSECDELSDILFMHDDDTLSVSSESSEESRSVVDDTAAGPMEIVLYGPSNGFGAVHFKTHSYRREYLGAHEPELVSDTEKLGVEEMSDSSPESSYDHGYSYDNRQSGPFVRDKPPVRPGEPRLSTIGMMKVFSRRWVREKKGKRYVEDDYQKIIRDLRQL</sequence>
<name>A0ABP1CYX8_9APHY</name>
<organism evidence="2 3">
    <name type="scientific">Somion occarium</name>
    <dbReference type="NCBI Taxonomy" id="3059160"/>
    <lineage>
        <taxon>Eukaryota</taxon>
        <taxon>Fungi</taxon>
        <taxon>Dikarya</taxon>
        <taxon>Basidiomycota</taxon>
        <taxon>Agaricomycotina</taxon>
        <taxon>Agaricomycetes</taxon>
        <taxon>Polyporales</taxon>
        <taxon>Cerrenaceae</taxon>
        <taxon>Somion</taxon>
    </lineage>
</organism>
<evidence type="ECO:0000313" key="2">
    <source>
        <dbReference type="EMBL" id="CAL1699928.1"/>
    </source>
</evidence>
<dbReference type="EMBL" id="OZ037945">
    <property type="protein sequence ID" value="CAL1699928.1"/>
    <property type="molecule type" value="Genomic_DNA"/>
</dbReference>
<evidence type="ECO:0000313" key="3">
    <source>
        <dbReference type="Proteomes" id="UP001497453"/>
    </source>
</evidence>
<feature type="region of interest" description="Disordered" evidence="1">
    <location>
        <begin position="58"/>
        <end position="90"/>
    </location>
</feature>
<keyword evidence="3" id="KW-1185">Reference proteome</keyword>
<reference evidence="3" key="1">
    <citation type="submission" date="2024-04" db="EMBL/GenBank/DDBJ databases">
        <authorList>
            <person name="Shaw F."/>
            <person name="Minotto A."/>
        </authorList>
    </citation>
    <scope>NUCLEOTIDE SEQUENCE [LARGE SCALE GENOMIC DNA]</scope>
</reference>
<proteinExistence type="predicted"/>
<gene>
    <name evidence="2" type="ORF">GFSPODELE1_LOCUS2918</name>
</gene>
<feature type="region of interest" description="Disordered" evidence="1">
    <location>
        <begin position="196"/>
        <end position="236"/>
    </location>
</feature>
<feature type="compositionally biased region" description="Pro residues" evidence="1">
    <location>
        <begin position="61"/>
        <end position="82"/>
    </location>
</feature>